<keyword evidence="1" id="KW-0812">Transmembrane</keyword>
<feature type="transmembrane region" description="Helical" evidence="1">
    <location>
        <begin position="21"/>
        <end position="41"/>
    </location>
</feature>
<dbReference type="Proteomes" id="UP001063228">
    <property type="component" value="Chromosome"/>
</dbReference>
<evidence type="ECO:0000256" key="1">
    <source>
        <dbReference type="SAM" id="Phobius"/>
    </source>
</evidence>
<name>A0ABY6FCU6_9PSED</name>
<protein>
    <submittedName>
        <fullName evidence="2">Uncharacterized protein</fullName>
    </submittedName>
</protein>
<evidence type="ECO:0000313" key="3">
    <source>
        <dbReference type="Proteomes" id="UP001063228"/>
    </source>
</evidence>
<feature type="transmembrane region" description="Helical" evidence="1">
    <location>
        <begin position="101"/>
        <end position="117"/>
    </location>
</feature>
<feature type="transmembrane region" description="Helical" evidence="1">
    <location>
        <begin position="148"/>
        <end position="169"/>
    </location>
</feature>
<keyword evidence="1" id="KW-1133">Transmembrane helix</keyword>
<sequence>MPDLRTFCERKLSFNQLRQQIPMAFVLVFIGFLAFVSGYIVSLEDRLQRDGKFCPFSVRTNLKASVRARKTLTWLGMLIWVIAGACYLWGPPIEVAPDEQLGGLGVIGLIFAFMYWGRAREHEFQKTGASTDSYAYQDAIEPHEWWPITFRALIDVAKILLFLILMYGIKRLINL</sequence>
<reference evidence="2" key="1">
    <citation type="submission" date="2021-08" db="EMBL/GenBank/DDBJ databases">
        <title>Complete genome sequence of Pseudomonas phytophila.</title>
        <authorList>
            <person name="Weir B.S."/>
            <person name="Templeton M.D."/>
            <person name="Arshed S."/>
            <person name="Andersen M.T."/>
            <person name="Jayaraman J."/>
        </authorList>
    </citation>
    <scope>NUCLEOTIDE SEQUENCE</scope>
    <source>
        <strain evidence="2">ICMP 23753</strain>
    </source>
</reference>
<gene>
    <name evidence="2" type="ORF">K3169_24400</name>
</gene>
<accession>A0ABY6FCU6</accession>
<dbReference type="RefSeq" id="WP_263268429.1">
    <property type="nucleotide sequence ID" value="NZ_CP081201.1"/>
</dbReference>
<keyword evidence="1" id="KW-0472">Membrane</keyword>
<keyword evidence="3" id="KW-1185">Reference proteome</keyword>
<evidence type="ECO:0000313" key="2">
    <source>
        <dbReference type="EMBL" id="UXZ95436.1"/>
    </source>
</evidence>
<dbReference type="EMBL" id="CP081201">
    <property type="protein sequence ID" value="UXZ95436.1"/>
    <property type="molecule type" value="Genomic_DNA"/>
</dbReference>
<proteinExistence type="predicted"/>
<feature type="transmembrane region" description="Helical" evidence="1">
    <location>
        <begin position="71"/>
        <end position="89"/>
    </location>
</feature>
<organism evidence="2 3">
    <name type="scientific">Pseudomonas phytophila</name>
    <dbReference type="NCBI Taxonomy" id="2867264"/>
    <lineage>
        <taxon>Bacteria</taxon>
        <taxon>Pseudomonadati</taxon>
        <taxon>Pseudomonadota</taxon>
        <taxon>Gammaproteobacteria</taxon>
        <taxon>Pseudomonadales</taxon>
        <taxon>Pseudomonadaceae</taxon>
        <taxon>Pseudomonas</taxon>
    </lineage>
</organism>